<gene>
    <name evidence="2" type="ORF">L9G74_00165</name>
</gene>
<proteinExistence type="predicted"/>
<keyword evidence="1" id="KW-0472">Membrane</keyword>
<keyword evidence="1" id="KW-1133">Transmembrane helix</keyword>
<accession>A0ABT2FF06</accession>
<evidence type="ECO:0000313" key="2">
    <source>
        <dbReference type="EMBL" id="MCS4554848.1"/>
    </source>
</evidence>
<protein>
    <submittedName>
        <fullName evidence="2">Uncharacterized protein</fullName>
    </submittedName>
</protein>
<evidence type="ECO:0000256" key="1">
    <source>
        <dbReference type="SAM" id="Phobius"/>
    </source>
</evidence>
<dbReference type="Proteomes" id="UP001201549">
    <property type="component" value="Unassembled WGS sequence"/>
</dbReference>
<organism evidence="2 3">
    <name type="scientific">Shewanella electrica</name>
    <dbReference type="NCBI Taxonomy" id="515560"/>
    <lineage>
        <taxon>Bacteria</taxon>
        <taxon>Pseudomonadati</taxon>
        <taxon>Pseudomonadota</taxon>
        <taxon>Gammaproteobacteria</taxon>
        <taxon>Alteromonadales</taxon>
        <taxon>Shewanellaceae</taxon>
        <taxon>Shewanella</taxon>
    </lineage>
</organism>
<feature type="transmembrane region" description="Helical" evidence="1">
    <location>
        <begin position="240"/>
        <end position="258"/>
    </location>
</feature>
<dbReference type="RefSeq" id="WP_238894127.1">
    <property type="nucleotide sequence ID" value="NZ_JAKOGG010000001.1"/>
</dbReference>
<dbReference type="EMBL" id="JAKOGG010000001">
    <property type="protein sequence ID" value="MCS4554848.1"/>
    <property type="molecule type" value="Genomic_DNA"/>
</dbReference>
<name>A0ABT2FF06_9GAMM</name>
<comment type="caution">
    <text evidence="2">The sequence shown here is derived from an EMBL/GenBank/DDBJ whole genome shotgun (WGS) entry which is preliminary data.</text>
</comment>
<keyword evidence="3" id="KW-1185">Reference proteome</keyword>
<sequence>MSKLRIKQEEELSIKFSHLLARGEQRKLDLYFSLPKEMGIGPNSLNEEEYYFSGVQGRRAYYSEGLHLPLVQSRFVSQKKRTLEEFRLYMNLFAYQYAVAMENDARELARLEDNDAFFEGLNEFTVHASTLLRRFRRGAPADEKWRHYFENADNYLSWFTEQQLLKLLSKRDMQHKVAERVLELCRTEREYRTAHKYNSARTRDDANRIANKMLLLRRLIQQGVVLKEELKTLGIGLKKLTTGFATAIVMLVVSTLIIKAQGAFNGLTLALVLVLALIYGAREIFKDDVRNALWRIVQKGRPRWSRILRDTTTQNIIARQLVWLEFVKSHDIPTTVNEILKRRHSQNKVDAEILHYGISTRVEDTDFLTGYNSIQEQVVFSLVPFVDFLEQGKDELYREQDGEIIAEQVERRYQINLVVVCQRLKQPPQYARYKITVNRRQIVEITMSDLPENVPLIDDLVTDSTSATARLDKQSEPLIES</sequence>
<keyword evidence="1" id="KW-0812">Transmembrane</keyword>
<feature type="transmembrane region" description="Helical" evidence="1">
    <location>
        <begin position="264"/>
        <end position="281"/>
    </location>
</feature>
<reference evidence="3" key="1">
    <citation type="submission" date="2023-07" db="EMBL/GenBank/DDBJ databases">
        <title>Shewanella mangrovi sp. nov., an acetaldehyde- degrading bacterium isolated from mangrove sediment.</title>
        <authorList>
            <person name="Liu Y."/>
        </authorList>
    </citation>
    <scope>NUCLEOTIDE SEQUENCE [LARGE SCALE GENOMIC DNA]</scope>
    <source>
        <strain evidence="3">C32</strain>
    </source>
</reference>
<evidence type="ECO:0000313" key="3">
    <source>
        <dbReference type="Proteomes" id="UP001201549"/>
    </source>
</evidence>